<dbReference type="AlphaFoldDB" id="A0AA39FTD6"/>
<evidence type="ECO:0000313" key="1">
    <source>
        <dbReference type="EMBL" id="KAK0175130.1"/>
    </source>
</evidence>
<evidence type="ECO:0008006" key="3">
    <source>
        <dbReference type="Google" id="ProtNLM"/>
    </source>
</evidence>
<sequence length="139" mass="15775">MEKLVTISMLLVIGFILPLESYRILGVFPFHSRSHQMLFDGIAKGLARKGHQVDFITFNPMKKPVPNYKVVVNLQNMTESLVNKWDVTFANQLGSDTLPTAATICGNYLCEYLAMPEMQEFIKNPPKDPPYDLVIVEIK</sequence>
<comment type="caution">
    <text evidence="1">The sequence shown here is derived from an EMBL/GenBank/DDBJ whole genome shotgun (WGS) entry which is preliminary data.</text>
</comment>
<proteinExistence type="predicted"/>
<dbReference type="Proteomes" id="UP001168972">
    <property type="component" value="Unassembled WGS sequence"/>
</dbReference>
<gene>
    <name evidence="1" type="ORF">PV327_008909</name>
</gene>
<dbReference type="EMBL" id="JAQQBR010000005">
    <property type="protein sequence ID" value="KAK0175130.1"/>
    <property type="molecule type" value="Genomic_DNA"/>
</dbReference>
<name>A0AA39FTD6_MICHY</name>
<keyword evidence="2" id="KW-1185">Reference proteome</keyword>
<protein>
    <recommendedName>
        <fullName evidence="3">Glucuronosyltransferase</fullName>
    </recommendedName>
</protein>
<organism evidence="1 2">
    <name type="scientific">Microctonus hyperodae</name>
    <name type="common">Parasitoid wasp</name>
    <dbReference type="NCBI Taxonomy" id="165561"/>
    <lineage>
        <taxon>Eukaryota</taxon>
        <taxon>Metazoa</taxon>
        <taxon>Ecdysozoa</taxon>
        <taxon>Arthropoda</taxon>
        <taxon>Hexapoda</taxon>
        <taxon>Insecta</taxon>
        <taxon>Pterygota</taxon>
        <taxon>Neoptera</taxon>
        <taxon>Endopterygota</taxon>
        <taxon>Hymenoptera</taxon>
        <taxon>Apocrita</taxon>
        <taxon>Ichneumonoidea</taxon>
        <taxon>Braconidae</taxon>
        <taxon>Euphorinae</taxon>
        <taxon>Microctonus</taxon>
    </lineage>
</organism>
<reference evidence="1" key="1">
    <citation type="journal article" date="2023" name="bioRxiv">
        <title>Scaffold-level genome assemblies of two parasitoid biocontrol wasps reveal the parthenogenesis mechanism and an associated novel virus.</title>
        <authorList>
            <person name="Inwood S."/>
            <person name="Skelly J."/>
            <person name="Guhlin J."/>
            <person name="Harrop T."/>
            <person name="Goldson S."/>
            <person name="Dearden P."/>
        </authorList>
    </citation>
    <scope>NUCLEOTIDE SEQUENCE</scope>
    <source>
        <strain evidence="1">Lincoln</strain>
        <tissue evidence="1">Whole body</tissue>
    </source>
</reference>
<accession>A0AA39FTD6</accession>
<evidence type="ECO:0000313" key="2">
    <source>
        <dbReference type="Proteomes" id="UP001168972"/>
    </source>
</evidence>
<reference evidence="1" key="2">
    <citation type="submission" date="2023-03" db="EMBL/GenBank/DDBJ databases">
        <authorList>
            <person name="Inwood S.N."/>
            <person name="Skelly J.G."/>
            <person name="Guhlin J."/>
            <person name="Harrop T.W.R."/>
            <person name="Goldson S.G."/>
            <person name="Dearden P.K."/>
        </authorList>
    </citation>
    <scope>NUCLEOTIDE SEQUENCE</scope>
    <source>
        <strain evidence="1">Lincoln</strain>
        <tissue evidence="1">Whole body</tissue>
    </source>
</reference>
<dbReference type="SUPFAM" id="SSF53756">
    <property type="entry name" value="UDP-Glycosyltransferase/glycogen phosphorylase"/>
    <property type="match status" value="1"/>
</dbReference>